<organism evidence="2 5">
    <name type="scientific">Actinopolyspora erythraea</name>
    <dbReference type="NCBI Taxonomy" id="414996"/>
    <lineage>
        <taxon>Bacteria</taxon>
        <taxon>Bacillati</taxon>
        <taxon>Actinomycetota</taxon>
        <taxon>Actinomycetes</taxon>
        <taxon>Actinopolysporales</taxon>
        <taxon>Actinopolysporaceae</taxon>
        <taxon>Actinopolyspora</taxon>
    </lineage>
</organism>
<feature type="compositionally biased region" description="Low complexity" evidence="1">
    <location>
        <begin position="7"/>
        <end position="20"/>
    </location>
</feature>
<evidence type="ECO:0000256" key="1">
    <source>
        <dbReference type="SAM" id="MobiDB-lite"/>
    </source>
</evidence>
<dbReference type="EMBL" id="JPMV01000007">
    <property type="protein sequence ID" value="KGI82976.1"/>
    <property type="molecule type" value="Genomic_DNA"/>
</dbReference>
<gene>
    <name evidence="2" type="ORF">CDG81_22990</name>
    <name evidence="3" type="ORF">IL38_01830</name>
</gene>
<sequence length="105" mass="11351">MATEHTAAALRRAAEASRNAGDCDPTTGGDCRGSLKPLRAAVAELAEPIGASVRDLLALTERTLLEELRHDPETAAKLSRALDTANEWTDELTAWLRRLGEQREG</sequence>
<evidence type="ECO:0000313" key="2">
    <source>
        <dbReference type="EMBL" id="ASU80656.1"/>
    </source>
</evidence>
<name>A0A099DAS9_9ACTN</name>
<dbReference type="HOGENOM" id="CLU_2230669_0_0_11"/>
<protein>
    <submittedName>
        <fullName evidence="2">Uncharacterized protein</fullName>
    </submittedName>
</protein>
<reference evidence="3 4" key="1">
    <citation type="journal article" date="2014" name="PLoS ONE">
        <title>Identification and Characterization of a New Erythromycin Biosynthetic Gene Cluster in Actinopolyspora erythraea YIM90600, a Novel Erythronolide-Producing Halophilic Actinomycete Isolated from Salt Field.</title>
        <authorList>
            <person name="Chen D."/>
            <person name="Feng J."/>
            <person name="Huang L."/>
            <person name="Zhang Q."/>
            <person name="Wu J."/>
            <person name="Zhu X."/>
            <person name="Duan Y."/>
            <person name="Xu Z."/>
        </authorList>
    </citation>
    <scope>NUCLEOTIDE SEQUENCE [LARGE SCALE GENOMIC DNA]</scope>
    <source>
        <strain evidence="3 4">YIM90600</strain>
    </source>
</reference>
<reference evidence="2 5" key="2">
    <citation type="submission" date="2017-08" db="EMBL/GenBank/DDBJ databases">
        <title>The complete genome sequence of moderately halophilic actinomycete Actinopolyspora erythraea YIM 90600, the producer of novel erythromycin, novel actinopolysporins A-C and tubercidin.</title>
        <authorList>
            <person name="Yin M."/>
            <person name="Tang S."/>
        </authorList>
    </citation>
    <scope>NUCLEOTIDE SEQUENCE [LARGE SCALE GENOMIC DNA]</scope>
    <source>
        <strain evidence="2 5">YIM 90600</strain>
    </source>
</reference>
<dbReference type="OrthoDB" id="9954255at2"/>
<evidence type="ECO:0000313" key="3">
    <source>
        <dbReference type="EMBL" id="KGI82976.1"/>
    </source>
</evidence>
<evidence type="ECO:0000313" key="4">
    <source>
        <dbReference type="Proteomes" id="UP000029737"/>
    </source>
</evidence>
<dbReference type="RefSeq" id="WP_043569657.1">
    <property type="nucleotide sequence ID" value="NZ_CP022752.1"/>
</dbReference>
<accession>A0A099DAS9</accession>
<feature type="region of interest" description="Disordered" evidence="1">
    <location>
        <begin position="1"/>
        <end position="28"/>
    </location>
</feature>
<proteinExistence type="predicted"/>
<dbReference type="AlphaFoldDB" id="A0A099DAS9"/>
<dbReference type="Proteomes" id="UP000029737">
    <property type="component" value="Unassembled WGS sequence"/>
</dbReference>
<dbReference type="KEGG" id="aey:CDG81_22990"/>
<keyword evidence="4" id="KW-1185">Reference proteome</keyword>
<evidence type="ECO:0000313" key="5">
    <source>
        <dbReference type="Proteomes" id="UP000215043"/>
    </source>
</evidence>
<dbReference type="EMBL" id="CP022752">
    <property type="protein sequence ID" value="ASU80656.1"/>
    <property type="molecule type" value="Genomic_DNA"/>
</dbReference>
<dbReference type="Proteomes" id="UP000215043">
    <property type="component" value="Chromosome"/>
</dbReference>